<sequence>MDLAASESEPEGAMMDETIVGRFLDACENASGVVAVHSSSSFGRAATCIGCYLMKHFHFSAREAIGWIRLCRPGSFSLAHQVFLGRMQQRMWTEGEEFKRIAGAYVMGTNPVNPPMDANVGNLSSRSLQINIGNISLEGDSLLGTREKKAASSNLPDTAVGANGSSSTGRPIASPAATNVARRRPFTQGSHRSHHRLSDSGHSGSLRGDLDFAAMHKFLHQSATPATATTVASGNIRSGRGGTLARPATTAPDLNIANKAECTF</sequence>
<dbReference type="SUPFAM" id="SSF52799">
    <property type="entry name" value="(Phosphotyrosine protein) phosphatases II"/>
    <property type="match status" value="1"/>
</dbReference>
<dbReference type="Proteomes" id="UP001146120">
    <property type="component" value="Unassembled WGS sequence"/>
</dbReference>
<evidence type="ECO:0000313" key="4">
    <source>
        <dbReference type="Proteomes" id="UP001146120"/>
    </source>
</evidence>
<reference evidence="3" key="1">
    <citation type="submission" date="2022-11" db="EMBL/GenBank/DDBJ databases">
        <authorList>
            <person name="Morgan W.R."/>
            <person name="Tartar A."/>
        </authorList>
    </citation>
    <scope>NUCLEOTIDE SEQUENCE</scope>
    <source>
        <strain evidence="3">ARSEF 373</strain>
    </source>
</reference>
<proteinExistence type="predicted"/>
<dbReference type="PANTHER" id="PTHR23339">
    <property type="entry name" value="TYROSINE SPECIFIC PROTEIN PHOSPHATASE AND DUAL SPECIFICITY PROTEIN PHOSPHATASE"/>
    <property type="match status" value="1"/>
</dbReference>
<accession>A0AAV2Z5R0</accession>
<name>A0AAV2Z5R0_9STRA</name>
<gene>
    <name evidence="3" type="ORF">N0F65_010352</name>
</gene>
<evidence type="ECO:0000313" key="3">
    <source>
        <dbReference type="EMBL" id="DBA01701.1"/>
    </source>
</evidence>
<dbReference type="InterPro" id="IPR029021">
    <property type="entry name" value="Prot-tyrosine_phosphatase-like"/>
</dbReference>
<dbReference type="InterPro" id="IPR000387">
    <property type="entry name" value="Tyr_Pase_dom"/>
</dbReference>
<feature type="compositionally biased region" description="Basic residues" evidence="1">
    <location>
        <begin position="181"/>
        <end position="195"/>
    </location>
</feature>
<reference evidence="3" key="2">
    <citation type="journal article" date="2023" name="Microbiol Resour">
        <title>Decontamination and Annotation of the Draft Genome Sequence of the Oomycete Lagenidium giganteum ARSEF 373.</title>
        <authorList>
            <person name="Morgan W.R."/>
            <person name="Tartar A."/>
        </authorList>
    </citation>
    <scope>NUCLEOTIDE SEQUENCE</scope>
    <source>
        <strain evidence="3">ARSEF 373</strain>
    </source>
</reference>
<dbReference type="Gene3D" id="3.90.190.10">
    <property type="entry name" value="Protein tyrosine phosphatase superfamily"/>
    <property type="match status" value="1"/>
</dbReference>
<evidence type="ECO:0000259" key="2">
    <source>
        <dbReference type="PROSITE" id="PS50056"/>
    </source>
</evidence>
<comment type="caution">
    <text evidence="3">The sequence shown here is derived from an EMBL/GenBank/DDBJ whole genome shotgun (WGS) entry which is preliminary data.</text>
</comment>
<organism evidence="3 4">
    <name type="scientific">Lagenidium giganteum</name>
    <dbReference type="NCBI Taxonomy" id="4803"/>
    <lineage>
        <taxon>Eukaryota</taxon>
        <taxon>Sar</taxon>
        <taxon>Stramenopiles</taxon>
        <taxon>Oomycota</taxon>
        <taxon>Peronosporomycetes</taxon>
        <taxon>Pythiales</taxon>
        <taxon>Pythiaceae</taxon>
    </lineage>
</organism>
<dbReference type="AlphaFoldDB" id="A0AAV2Z5R0"/>
<evidence type="ECO:0000256" key="1">
    <source>
        <dbReference type="SAM" id="MobiDB-lite"/>
    </source>
</evidence>
<keyword evidence="4" id="KW-1185">Reference proteome</keyword>
<dbReference type="EMBL" id="DAKRPA010000043">
    <property type="protein sequence ID" value="DBA01701.1"/>
    <property type="molecule type" value="Genomic_DNA"/>
</dbReference>
<feature type="domain" description="Tyrosine specific protein phosphatases" evidence="2">
    <location>
        <begin position="21"/>
        <end position="83"/>
    </location>
</feature>
<protein>
    <recommendedName>
        <fullName evidence="2">Tyrosine specific protein phosphatases domain-containing protein</fullName>
    </recommendedName>
</protein>
<feature type="region of interest" description="Disordered" evidence="1">
    <location>
        <begin position="148"/>
        <end position="203"/>
    </location>
</feature>
<dbReference type="InterPro" id="IPR050561">
    <property type="entry name" value="PTP"/>
</dbReference>
<dbReference type="PROSITE" id="PS50056">
    <property type="entry name" value="TYR_PHOSPHATASE_2"/>
    <property type="match status" value="1"/>
</dbReference>